<evidence type="ECO:0000256" key="5">
    <source>
        <dbReference type="ARBA" id="ARBA00022862"/>
    </source>
</evidence>
<comment type="catalytic activity">
    <reaction evidence="12">
        <text>a hydroperoxide + [thioredoxin]-dithiol = an alcohol + [thioredoxin]-disulfide + H2O</text>
        <dbReference type="Rhea" id="RHEA:62620"/>
        <dbReference type="Rhea" id="RHEA-COMP:10698"/>
        <dbReference type="Rhea" id="RHEA-COMP:10700"/>
        <dbReference type="ChEBI" id="CHEBI:15377"/>
        <dbReference type="ChEBI" id="CHEBI:29950"/>
        <dbReference type="ChEBI" id="CHEBI:30879"/>
        <dbReference type="ChEBI" id="CHEBI:35924"/>
        <dbReference type="ChEBI" id="CHEBI:50058"/>
        <dbReference type="EC" id="1.11.1.24"/>
    </reaction>
</comment>
<evidence type="ECO:0000256" key="7">
    <source>
        <dbReference type="ARBA" id="ARBA00023157"/>
    </source>
</evidence>
<evidence type="ECO:0000313" key="15">
    <source>
        <dbReference type="EMBL" id="RAV11874.1"/>
    </source>
</evidence>
<evidence type="ECO:0000313" key="16">
    <source>
        <dbReference type="Proteomes" id="UP000250369"/>
    </source>
</evidence>
<evidence type="ECO:0000256" key="3">
    <source>
        <dbReference type="ARBA" id="ARBA00013017"/>
    </source>
</evidence>
<evidence type="ECO:0000256" key="12">
    <source>
        <dbReference type="ARBA" id="ARBA00049091"/>
    </source>
</evidence>
<sequence length="170" mass="19255">MTEITETSGGEERTIPVLGELAPDFELPASTGKKIKLSKLRGKKVVLYFYPQDMTPTCTQESCDFRDYNGKLKRAGAVVLGISPDDLKRHAKFIEQYELPFPLLADTELEICKLYGVWALKKLYGREYMGVERSTFLIDAEGKLVREWRKVRIKGHVDQVLEAVKALGKS</sequence>
<feature type="domain" description="Thioredoxin" evidence="14">
    <location>
        <begin position="16"/>
        <end position="169"/>
    </location>
</feature>
<evidence type="ECO:0000256" key="6">
    <source>
        <dbReference type="ARBA" id="ARBA00023002"/>
    </source>
</evidence>
<dbReference type="PROSITE" id="PS51352">
    <property type="entry name" value="THIOREDOXIN_2"/>
    <property type="match status" value="1"/>
</dbReference>
<dbReference type="Proteomes" id="UP000250369">
    <property type="component" value="Unassembled WGS sequence"/>
</dbReference>
<keyword evidence="4 15" id="KW-0575">Peroxidase</keyword>
<dbReference type="Gene3D" id="3.40.30.10">
    <property type="entry name" value="Glutaredoxin"/>
    <property type="match status" value="1"/>
</dbReference>
<evidence type="ECO:0000256" key="4">
    <source>
        <dbReference type="ARBA" id="ARBA00022559"/>
    </source>
</evidence>
<keyword evidence="6 15" id="KW-0560">Oxidoreductase</keyword>
<organism evidence="15 16">
    <name type="scientific">Paenibacillus contaminans</name>
    <dbReference type="NCBI Taxonomy" id="450362"/>
    <lineage>
        <taxon>Bacteria</taxon>
        <taxon>Bacillati</taxon>
        <taxon>Bacillota</taxon>
        <taxon>Bacilli</taxon>
        <taxon>Bacillales</taxon>
        <taxon>Paenibacillaceae</taxon>
        <taxon>Paenibacillus</taxon>
    </lineage>
</organism>
<dbReference type="Pfam" id="PF00578">
    <property type="entry name" value="AhpC-TSA"/>
    <property type="match status" value="1"/>
</dbReference>
<accession>A0A329LVZ9</accession>
<comment type="subunit">
    <text evidence="2">Monomer.</text>
</comment>
<dbReference type="FunFam" id="3.40.30.10:FF:000007">
    <property type="entry name" value="Thioredoxin-dependent thiol peroxidase"/>
    <property type="match status" value="1"/>
</dbReference>
<evidence type="ECO:0000256" key="2">
    <source>
        <dbReference type="ARBA" id="ARBA00011245"/>
    </source>
</evidence>
<protein>
    <recommendedName>
        <fullName evidence="3">thioredoxin-dependent peroxiredoxin</fullName>
        <ecNumber evidence="3">1.11.1.24</ecNumber>
    </recommendedName>
    <alternativeName>
        <fullName evidence="11">Bacterioferritin comigratory protein</fullName>
    </alternativeName>
    <alternativeName>
        <fullName evidence="9">Thioredoxin peroxidase</fullName>
    </alternativeName>
</protein>
<evidence type="ECO:0000256" key="13">
    <source>
        <dbReference type="PIRSR" id="PIRSR000239-1"/>
    </source>
</evidence>
<dbReference type="NCBIfam" id="NF006960">
    <property type="entry name" value="PRK09437.1"/>
    <property type="match status" value="1"/>
</dbReference>
<gene>
    <name evidence="15" type="ORF">DQG23_35420</name>
</gene>
<keyword evidence="5" id="KW-0049">Antioxidant</keyword>
<evidence type="ECO:0000256" key="1">
    <source>
        <dbReference type="ARBA" id="ARBA00003330"/>
    </source>
</evidence>
<keyword evidence="7" id="KW-1015">Disulfide bond</keyword>
<comment type="function">
    <text evidence="1">Thiol-specific peroxidase that catalyzes the reduction of hydrogen peroxide and organic hydroperoxides to water and alcohols, respectively. Plays a role in cell protection against oxidative stress by detoxifying peroxides and as sensor of hydrogen peroxide-mediated signaling events.</text>
</comment>
<evidence type="ECO:0000256" key="11">
    <source>
        <dbReference type="ARBA" id="ARBA00041373"/>
    </source>
</evidence>
<dbReference type="InterPro" id="IPR036249">
    <property type="entry name" value="Thioredoxin-like_sf"/>
</dbReference>
<reference evidence="15 16" key="1">
    <citation type="journal article" date="2009" name="Int. J. Syst. Evol. Microbiol.">
        <title>Paenibacillus contaminans sp. nov., isolated from a contaminated laboratory plate.</title>
        <authorList>
            <person name="Chou J.H."/>
            <person name="Lee J.H."/>
            <person name="Lin M.C."/>
            <person name="Chang P.S."/>
            <person name="Arun A.B."/>
            <person name="Young C.C."/>
            <person name="Chen W.M."/>
        </authorList>
    </citation>
    <scope>NUCLEOTIDE SEQUENCE [LARGE SCALE GENOMIC DNA]</scope>
    <source>
        <strain evidence="15 16">CKOBP-6</strain>
    </source>
</reference>
<dbReference type="PANTHER" id="PTHR42801">
    <property type="entry name" value="THIOREDOXIN-DEPENDENT PEROXIDE REDUCTASE"/>
    <property type="match status" value="1"/>
</dbReference>
<comment type="caution">
    <text evidence="15">The sequence shown here is derived from an EMBL/GenBank/DDBJ whole genome shotgun (WGS) entry which is preliminary data.</text>
</comment>
<dbReference type="GO" id="GO:0045454">
    <property type="term" value="P:cell redox homeostasis"/>
    <property type="evidence" value="ECO:0007669"/>
    <property type="project" value="TreeGrafter"/>
</dbReference>
<evidence type="ECO:0000259" key="14">
    <source>
        <dbReference type="PROSITE" id="PS51352"/>
    </source>
</evidence>
<dbReference type="SUPFAM" id="SSF52833">
    <property type="entry name" value="Thioredoxin-like"/>
    <property type="match status" value="1"/>
</dbReference>
<dbReference type="PIRSF" id="PIRSF000239">
    <property type="entry name" value="AHPC"/>
    <property type="match status" value="1"/>
</dbReference>
<dbReference type="EC" id="1.11.1.24" evidence="3"/>
<evidence type="ECO:0000256" key="9">
    <source>
        <dbReference type="ARBA" id="ARBA00032824"/>
    </source>
</evidence>
<dbReference type="InterPro" id="IPR000866">
    <property type="entry name" value="AhpC/TSA"/>
</dbReference>
<dbReference type="AlphaFoldDB" id="A0A329LVZ9"/>
<evidence type="ECO:0000256" key="10">
    <source>
        <dbReference type="ARBA" id="ARBA00038489"/>
    </source>
</evidence>
<dbReference type="InterPro" id="IPR050924">
    <property type="entry name" value="Peroxiredoxin_BCP/PrxQ"/>
</dbReference>
<dbReference type="InterPro" id="IPR013766">
    <property type="entry name" value="Thioredoxin_domain"/>
</dbReference>
<dbReference type="PANTHER" id="PTHR42801:SF4">
    <property type="entry name" value="AHPC_TSA FAMILY PROTEIN"/>
    <property type="match status" value="1"/>
</dbReference>
<comment type="similarity">
    <text evidence="10">Belongs to the peroxiredoxin family. BCP/PrxQ subfamily.</text>
</comment>
<name>A0A329LVZ9_9BACL</name>
<keyword evidence="8" id="KW-0676">Redox-active center</keyword>
<dbReference type="GO" id="GO:0008379">
    <property type="term" value="F:thioredoxin peroxidase activity"/>
    <property type="evidence" value="ECO:0007669"/>
    <property type="project" value="TreeGrafter"/>
</dbReference>
<dbReference type="OrthoDB" id="9812811at2"/>
<dbReference type="GO" id="GO:0005737">
    <property type="term" value="C:cytoplasm"/>
    <property type="evidence" value="ECO:0007669"/>
    <property type="project" value="TreeGrafter"/>
</dbReference>
<proteinExistence type="inferred from homology"/>
<dbReference type="InterPro" id="IPR024706">
    <property type="entry name" value="Peroxiredoxin_AhpC-typ"/>
</dbReference>
<dbReference type="RefSeq" id="WP_113035769.1">
    <property type="nucleotide sequence ID" value="NZ_QMFB01000035.1"/>
</dbReference>
<evidence type="ECO:0000256" key="8">
    <source>
        <dbReference type="ARBA" id="ARBA00023284"/>
    </source>
</evidence>
<dbReference type="EMBL" id="QMFB01000035">
    <property type="protein sequence ID" value="RAV11874.1"/>
    <property type="molecule type" value="Genomic_DNA"/>
</dbReference>
<keyword evidence="16" id="KW-1185">Reference proteome</keyword>
<feature type="active site" description="Cysteine sulfenic acid (-SOH) intermediate; for peroxidase activity" evidence="13">
    <location>
        <position position="58"/>
    </location>
</feature>
<dbReference type="CDD" id="cd03017">
    <property type="entry name" value="PRX_BCP"/>
    <property type="match status" value="1"/>
</dbReference>
<dbReference type="GO" id="GO:0034599">
    <property type="term" value="P:cellular response to oxidative stress"/>
    <property type="evidence" value="ECO:0007669"/>
    <property type="project" value="TreeGrafter"/>
</dbReference>